<evidence type="ECO:0000313" key="3">
    <source>
        <dbReference type="EMBL" id="KAL1525062.1"/>
    </source>
</evidence>
<feature type="compositionally biased region" description="Acidic residues" evidence="2">
    <location>
        <begin position="471"/>
        <end position="484"/>
    </location>
</feature>
<name>A0AB34JW38_PRYPA</name>
<evidence type="ECO:0000313" key="4">
    <source>
        <dbReference type="Proteomes" id="UP001515480"/>
    </source>
</evidence>
<feature type="region of interest" description="Disordered" evidence="2">
    <location>
        <begin position="380"/>
        <end position="416"/>
    </location>
</feature>
<reference evidence="3 4" key="1">
    <citation type="journal article" date="2024" name="Science">
        <title>Giant polyketide synthase enzymes in the biosynthesis of giant marine polyether toxins.</title>
        <authorList>
            <person name="Fallon T.R."/>
            <person name="Shende V.V."/>
            <person name="Wierzbicki I.H."/>
            <person name="Pendleton A.L."/>
            <person name="Watervoot N.F."/>
            <person name="Auber R.P."/>
            <person name="Gonzalez D.J."/>
            <person name="Wisecaver J.H."/>
            <person name="Moore B.S."/>
        </authorList>
    </citation>
    <scope>NUCLEOTIDE SEQUENCE [LARGE SCALE GENOMIC DNA]</scope>
    <source>
        <strain evidence="3 4">12B1</strain>
    </source>
</reference>
<evidence type="ECO:0000256" key="2">
    <source>
        <dbReference type="SAM" id="MobiDB-lite"/>
    </source>
</evidence>
<feature type="region of interest" description="Disordered" evidence="2">
    <location>
        <begin position="325"/>
        <end position="357"/>
    </location>
</feature>
<proteinExistence type="predicted"/>
<feature type="compositionally biased region" description="Low complexity" evidence="2">
    <location>
        <begin position="926"/>
        <end position="937"/>
    </location>
</feature>
<dbReference type="EMBL" id="JBGBPQ010000004">
    <property type="protein sequence ID" value="KAL1525062.1"/>
    <property type="molecule type" value="Genomic_DNA"/>
</dbReference>
<gene>
    <name evidence="3" type="ORF">AB1Y20_019935</name>
</gene>
<evidence type="ECO:0000256" key="1">
    <source>
        <dbReference type="SAM" id="Coils"/>
    </source>
</evidence>
<feature type="region of interest" description="Disordered" evidence="2">
    <location>
        <begin position="463"/>
        <end position="702"/>
    </location>
</feature>
<dbReference type="Proteomes" id="UP001515480">
    <property type="component" value="Unassembled WGS sequence"/>
</dbReference>
<organism evidence="3 4">
    <name type="scientific">Prymnesium parvum</name>
    <name type="common">Toxic golden alga</name>
    <dbReference type="NCBI Taxonomy" id="97485"/>
    <lineage>
        <taxon>Eukaryota</taxon>
        <taxon>Haptista</taxon>
        <taxon>Haptophyta</taxon>
        <taxon>Prymnesiophyceae</taxon>
        <taxon>Prymnesiales</taxon>
        <taxon>Prymnesiaceae</taxon>
        <taxon>Prymnesium</taxon>
    </lineage>
</organism>
<sequence>MPVKRRVTQARRWRGEQDLHPKRREEYVLNTIFDRGLQMVLAATRTQVGYSMRRTMGGLSKMKKRQAAQRQAEIVERTTNKQQTAEAWEAAQAERDAVQAAYVEKVELDCNVISMRCEQSMPREYAHQVSVKLTSIQHTIAQMVRQLAAVETRFSIQLKGLSSAAIEREVHLARLEMEEEMGVVSYHHLTQLQYARVTAKLIFAAMRWLWKTRNSALERQLGSVQADAARWKERADVLEASLMKLHEEFMSTGSPRSSAHASAQQALLILSRERKLMDAETELGTLRQQVADGNKLVSHYRRERIQERAAYRQAMRELEEQRKALGLGPRPGQPNLPASSAPDGDDLPPPLSEGQQSIDGEMQSIDGEMQSVDEGLQSIDGEIQSDDGEGALSRRASQYPPPALEDGSDMSPQVNAANVEDNGEPIAVAAAEGVVRRLRVQLWREVQSRIAAETRAQALERMLSKQRAEQLSDDSDTTESDDNANEQMVSARMHRGSPSYRKAPVLRSSPPRRGRAKSPPSPHRRTPHPPSHLAQRKPVATRSGAARAQATLARSPGVNASSAGRPRDYADPHEDSEHGADDGERSRGLRGGVRVHGRPAEGDKSPQVQPADAAEATKAEEPSTVAQECPPMPSQLSWATTVGELSMTDSPAEEETIWKQPCTSVSIRERGKSSGSSVDVGRPSSAKSKQGSVGSPSPSPCSVLTAEQKERLQWLRQARTSRQFAPTKPPDKAYRAIQEQLYQAQHEVASLRLALAEHLACPVVSRIPRSSQLYHKTNDFELVQVIAAAERPSSCAAAMQTQGSDLMFDVLSGKPSLKDCMRVAASQDGQPNPAHGAVIVFRGNSYRLCAVSPGRHFPGAIVDPQTKGLLASAPRTSADVKRALTTAEGNKMVSVGLPSDAKEKESVQRVGRACRDLAAKPVRPFSATTATPSQAASHKGRPGSAQATLTTPPQMVVGVRACIPDSDH</sequence>
<feature type="coiled-coil region" evidence="1">
    <location>
        <begin position="214"/>
        <end position="248"/>
    </location>
</feature>
<keyword evidence="4" id="KW-1185">Reference proteome</keyword>
<comment type="caution">
    <text evidence="3">The sequence shown here is derived from an EMBL/GenBank/DDBJ whole genome shotgun (WGS) entry which is preliminary data.</text>
</comment>
<feature type="compositionally biased region" description="Basic and acidic residues" evidence="2">
    <location>
        <begin position="565"/>
        <end position="587"/>
    </location>
</feature>
<feature type="region of interest" description="Disordered" evidence="2">
    <location>
        <begin position="921"/>
        <end position="952"/>
    </location>
</feature>
<feature type="compositionally biased region" description="Basic residues" evidence="2">
    <location>
        <begin position="510"/>
        <end position="527"/>
    </location>
</feature>
<feature type="compositionally biased region" description="Low complexity" evidence="2">
    <location>
        <begin position="691"/>
        <end position="702"/>
    </location>
</feature>
<protein>
    <submittedName>
        <fullName evidence="3">Uncharacterized protein</fullName>
    </submittedName>
</protein>
<accession>A0AB34JW38</accession>
<dbReference type="AlphaFoldDB" id="A0AB34JW38"/>
<keyword evidence="1" id="KW-0175">Coiled coil</keyword>